<name>A0A3S3PKT2_9ACAR</name>
<keyword evidence="2 4" id="KW-0328">Glycosyltransferase</keyword>
<keyword evidence="8" id="KW-1185">Reference proteome</keyword>
<dbReference type="InterPro" id="IPR050271">
    <property type="entry name" value="UDP-glycosyltransferase"/>
</dbReference>
<gene>
    <name evidence="7" type="ORF">B4U79_00277</name>
    <name evidence="6" type="ORF">B4U79_02348</name>
</gene>
<dbReference type="AlphaFoldDB" id="A0A3S3PKT2"/>
<evidence type="ECO:0000256" key="5">
    <source>
        <dbReference type="RuleBase" id="RU362059"/>
    </source>
</evidence>
<comment type="catalytic activity">
    <reaction evidence="5">
        <text>glucuronate acceptor + UDP-alpha-D-glucuronate = acceptor beta-D-glucuronoside + UDP + H(+)</text>
        <dbReference type="Rhea" id="RHEA:21032"/>
        <dbReference type="ChEBI" id="CHEBI:15378"/>
        <dbReference type="ChEBI" id="CHEBI:58052"/>
        <dbReference type="ChEBI" id="CHEBI:58223"/>
        <dbReference type="ChEBI" id="CHEBI:132367"/>
        <dbReference type="ChEBI" id="CHEBI:132368"/>
        <dbReference type="EC" id="2.4.1.17"/>
    </reaction>
</comment>
<organism evidence="7 8">
    <name type="scientific">Dinothrombium tinctorium</name>
    <dbReference type="NCBI Taxonomy" id="1965070"/>
    <lineage>
        <taxon>Eukaryota</taxon>
        <taxon>Metazoa</taxon>
        <taxon>Ecdysozoa</taxon>
        <taxon>Arthropoda</taxon>
        <taxon>Chelicerata</taxon>
        <taxon>Arachnida</taxon>
        <taxon>Acari</taxon>
        <taxon>Acariformes</taxon>
        <taxon>Trombidiformes</taxon>
        <taxon>Prostigmata</taxon>
        <taxon>Anystina</taxon>
        <taxon>Parasitengona</taxon>
        <taxon>Trombidioidea</taxon>
        <taxon>Trombidiidae</taxon>
        <taxon>Dinothrombium</taxon>
    </lineage>
</organism>
<dbReference type="GO" id="GO:0016020">
    <property type="term" value="C:membrane"/>
    <property type="evidence" value="ECO:0007669"/>
    <property type="project" value="UniProtKB-SubCell"/>
</dbReference>
<evidence type="ECO:0000256" key="2">
    <source>
        <dbReference type="ARBA" id="ARBA00022676"/>
    </source>
</evidence>
<dbReference type="SUPFAM" id="SSF53756">
    <property type="entry name" value="UDP-Glycosyltransferase/glycogen phosphorylase"/>
    <property type="match status" value="1"/>
</dbReference>
<sequence>MEDYLRLCRLGEEWIGLDHSIRESKEKFALPPNFEHRNGKLIYLSMGSLGSNIVELMSRLVKILSKCEHKIIVVRGKFQDQYELADNMWGDAFLPQLEILPLVDLVITHGGNNTFIETLYFAKPMIILPLFGDQHDNAQRAVETKIAFKFNPFNVEENELLSAIEKTLNDCEMIERIQNISKQMRESKTMDSIVQRIEKIAENPKIPPIM</sequence>
<dbReference type="EC" id="2.4.1.17" evidence="5"/>
<comment type="caution">
    <text evidence="7">The sequence shown here is derived from an EMBL/GenBank/DDBJ whole genome shotgun (WGS) entry which is preliminary data.</text>
</comment>
<reference evidence="7" key="2">
    <citation type="submission" date="2018-11" db="EMBL/GenBank/DDBJ databases">
        <title>Trombidioid mite genomics.</title>
        <authorList>
            <person name="Dong X."/>
        </authorList>
    </citation>
    <scope>NUCLEOTIDE SEQUENCE</scope>
    <source>
        <strain evidence="7">UoL-WK</strain>
    </source>
</reference>
<comment type="subcellular location">
    <subcellularLocation>
        <location evidence="5">Membrane</location>
        <topology evidence="5">Single-pass membrane protein</topology>
    </subcellularLocation>
</comment>
<reference evidence="7 8" key="1">
    <citation type="journal article" date="2018" name="Gigascience">
        <title>Genomes of trombidid mites reveal novel predicted allergens and laterally-transferred genes associated with secondary metabolism.</title>
        <authorList>
            <person name="Dong X."/>
            <person name="Chaisiri K."/>
            <person name="Xia D."/>
            <person name="Armstrong S.D."/>
            <person name="Fang Y."/>
            <person name="Donnelly M.J."/>
            <person name="Kadowaki T."/>
            <person name="McGarry J.W."/>
            <person name="Darby A.C."/>
            <person name="Makepeace B.L."/>
        </authorList>
    </citation>
    <scope>NUCLEOTIDE SEQUENCE [LARGE SCALE GENOMIC DNA]</scope>
    <source>
        <strain evidence="7">UoL-WK</strain>
    </source>
</reference>
<evidence type="ECO:0000256" key="4">
    <source>
        <dbReference type="RuleBase" id="RU003718"/>
    </source>
</evidence>
<dbReference type="InterPro" id="IPR002213">
    <property type="entry name" value="UDP_glucos_trans"/>
</dbReference>
<dbReference type="GO" id="GO:0015020">
    <property type="term" value="F:glucuronosyltransferase activity"/>
    <property type="evidence" value="ECO:0007669"/>
    <property type="project" value="UniProtKB-EC"/>
</dbReference>
<dbReference type="EMBL" id="NCKU01000097">
    <property type="protein sequence ID" value="RWS17293.1"/>
    <property type="molecule type" value="Genomic_DNA"/>
</dbReference>
<evidence type="ECO:0000313" key="6">
    <source>
        <dbReference type="EMBL" id="RWS17293.1"/>
    </source>
</evidence>
<dbReference type="PANTHER" id="PTHR48043:SF145">
    <property type="entry name" value="FI06409P-RELATED"/>
    <property type="match status" value="1"/>
</dbReference>
<dbReference type="OrthoDB" id="5835829at2759"/>
<evidence type="ECO:0000256" key="3">
    <source>
        <dbReference type="ARBA" id="ARBA00022679"/>
    </source>
</evidence>
<dbReference type="Proteomes" id="UP000285301">
    <property type="component" value="Unassembled WGS sequence"/>
</dbReference>
<keyword evidence="3 4" id="KW-0808">Transferase</keyword>
<dbReference type="Gene3D" id="3.40.50.2000">
    <property type="entry name" value="Glycogen Phosphorylase B"/>
    <property type="match status" value="1"/>
</dbReference>
<evidence type="ECO:0000313" key="8">
    <source>
        <dbReference type="Proteomes" id="UP000285301"/>
    </source>
</evidence>
<evidence type="ECO:0000313" key="7">
    <source>
        <dbReference type="EMBL" id="RWS17312.1"/>
    </source>
</evidence>
<proteinExistence type="inferred from homology"/>
<dbReference type="EMBL" id="NCKU01000096">
    <property type="protein sequence ID" value="RWS17312.1"/>
    <property type="molecule type" value="Genomic_DNA"/>
</dbReference>
<evidence type="ECO:0000256" key="1">
    <source>
        <dbReference type="ARBA" id="ARBA00009995"/>
    </source>
</evidence>
<dbReference type="CDD" id="cd03784">
    <property type="entry name" value="GT1_Gtf-like"/>
    <property type="match status" value="1"/>
</dbReference>
<dbReference type="PROSITE" id="PS00375">
    <property type="entry name" value="UDPGT"/>
    <property type="match status" value="1"/>
</dbReference>
<dbReference type="InterPro" id="IPR035595">
    <property type="entry name" value="UDP_glycos_trans_CS"/>
</dbReference>
<protein>
    <recommendedName>
        <fullName evidence="5">UDP-glucuronosyltransferase</fullName>
        <ecNumber evidence="5">2.4.1.17</ecNumber>
    </recommendedName>
</protein>
<accession>A0A3S3PKT2</accession>
<dbReference type="Pfam" id="PF00201">
    <property type="entry name" value="UDPGT"/>
    <property type="match status" value="1"/>
</dbReference>
<comment type="similarity">
    <text evidence="1 4">Belongs to the UDP-glycosyltransferase family.</text>
</comment>
<dbReference type="PANTHER" id="PTHR48043">
    <property type="entry name" value="EG:EG0003.4 PROTEIN-RELATED"/>
    <property type="match status" value="1"/>
</dbReference>